<name>W4RJE1_9BACI</name>
<gene>
    <name evidence="3" type="ORF">JCM21738_1270</name>
</gene>
<feature type="region of interest" description="Disordered" evidence="1">
    <location>
        <begin position="32"/>
        <end position="62"/>
    </location>
</feature>
<keyword evidence="4" id="KW-1185">Reference proteome</keyword>
<dbReference type="AlphaFoldDB" id="W4RJE1"/>
<dbReference type="Proteomes" id="UP000018949">
    <property type="component" value="Unassembled WGS sequence"/>
</dbReference>
<evidence type="ECO:0000313" key="3">
    <source>
        <dbReference type="EMBL" id="GAE44550.1"/>
    </source>
</evidence>
<dbReference type="RefSeq" id="WP_035208980.1">
    <property type="nucleotide sequence ID" value="NZ_BAUW01000010.1"/>
</dbReference>
<accession>W4RJE1</accession>
<reference evidence="3 4" key="1">
    <citation type="submission" date="2013-12" db="EMBL/GenBank/DDBJ databases">
        <title>NBRP : Genome information of microbial organism related human and environment.</title>
        <authorList>
            <person name="Hattori M."/>
            <person name="Oshima K."/>
            <person name="Inaba H."/>
            <person name="Suda W."/>
            <person name="Sakamoto M."/>
            <person name="Iino T."/>
            <person name="Kitahara M."/>
            <person name="Oshida Y."/>
            <person name="Iida T."/>
            <person name="Kudo T."/>
            <person name="Itoh T."/>
            <person name="Ahmed I."/>
            <person name="Ohkuma M."/>
        </authorList>
    </citation>
    <scope>NUCLEOTIDE SEQUENCE [LARGE SCALE GENOMIC DNA]</scope>
    <source>
        <strain evidence="3 4">JCM 21738</strain>
    </source>
</reference>
<feature type="compositionally biased region" description="Basic and acidic residues" evidence="1">
    <location>
        <begin position="32"/>
        <end position="45"/>
    </location>
</feature>
<keyword evidence="2" id="KW-0732">Signal</keyword>
<feature type="compositionally biased region" description="Polar residues" evidence="1">
    <location>
        <begin position="46"/>
        <end position="60"/>
    </location>
</feature>
<comment type="caution">
    <text evidence="3">The sequence shown here is derived from an EMBL/GenBank/DDBJ whole genome shotgun (WGS) entry which is preliminary data.</text>
</comment>
<evidence type="ECO:0000256" key="2">
    <source>
        <dbReference type="SAM" id="SignalP"/>
    </source>
</evidence>
<evidence type="ECO:0000313" key="4">
    <source>
        <dbReference type="Proteomes" id="UP000018949"/>
    </source>
</evidence>
<feature type="signal peptide" evidence="2">
    <location>
        <begin position="1"/>
        <end position="23"/>
    </location>
</feature>
<dbReference type="EMBL" id="BAUW01000010">
    <property type="protein sequence ID" value="GAE44550.1"/>
    <property type="molecule type" value="Genomic_DNA"/>
</dbReference>
<sequence>MNKIMKLSAFALLSISITACSEAAVKDASLDNKNEKDLPPIHEDYSSNWWKDQPNGNADTNMDWDAKAGSCLPTKLVTVLPSLISKPAIQ</sequence>
<feature type="chain" id="PRO_5004847326" evidence="2">
    <location>
        <begin position="24"/>
        <end position="90"/>
    </location>
</feature>
<evidence type="ECO:0000256" key="1">
    <source>
        <dbReference type="SAM" id="MobiDB-lite"/>
    </source>
</evidence>
<organism evidence="3 4">
    <name type="scientific">Mesobacillus boroniphilus JCM 21738</name>
    <dbReference type="NCBI Taxonomy" id="1294265"/>
    <lineage>
        <taxon>Bacteria</taxon>
        <taxon>Bacillati</taxon>
        <taxon>Bacillota</taxon>
        <taxon>Bacilli</taxon>
        <taxon>Bacillales</taxon>
        <taxon>Bacillaceae</taxon>
        <taxon>Mesobacillus</taxon>
    </lineage>
</organism>
<proteinExistence type="predicted"/>
<protein>
    <submittedName>
        <fullName evidence="3">Uncharacterized protein</fullName>
    </submittedName>
</protein>
<dbReference type="PROSITE" id="PS51257">
    <property type="entry name" value="PROKAR_LIPOPROTEIN"/>
    <property type="match status" value="1"/>
</dbReference>